<dbReference type="STRING" id="1561998.A0A1I7UMV3"/>
<dbReference type="AlphaFoldDB" id="A0A1I7UMV3"/>
<dbReference type="Proteomes" id="UP000095282">
    <property type="component" value="Unplaced"/>
</dbReference>
<evidence type="ECO:0000313" key="2">
    <source>
        <dbReference type="Proteomes" id="UP000095282"/>
    </source>
</evidence>
<keyword evidence="1" id="KW-0472">Membrane</keyword>
<organism evidence="2 3">
    <name type="scientific">Caenorhabditis tropicalis</name>
    <dbReference type="NCBI Taxonomy" id="1561998"/>
    <lineage>
        <taxon>Eukaryota</taxon>
        <taxon>Metazoa</taxon>
        <taxon>Ecdysozoa</taxon>
        <taxon>Nematoda</taxon>
        <taxon>Chromadorea</taxon>
        <taxon>Rhabditida</taxon>
        <taxon>Rhabditina</taxon>
        <taxon>Rhabditomorpha</taxon>
        <taxon>Rhabditoidea</taxon>
        <taxon>Rhabditidae</taxon>
        <taxon>Peloderinae</taxon>
        <taxon>Caenorhabditis</taxon>
    </lineage>
</organism>
<reference evidence="3" key="1">
    <citation type="submission" date="2016-11" db="UniProtKB">
        <authorList>
            <consortium name="WormBaseParasite"/>
        </authorList>
    </citation>
    <scope>IDENTIFICATION</scope>
</reference>
<dbReference type="eggNOG" id="ENOG502TFP4">
    <property type="taxonomic scope" value="Eukaryota"/>
</dbReference>
<evidence type="ECO:0000256" key="1">
    <source>
        <dbReference type="SAM" id="Phobius"/>
    </source>
</evidence>
<accession>A0A1I7UMV3</accession>
<evidence type="ECO:0000313" key="3">
    <source>
        <dbReference type="WBParaSite" id="Csp11.Scaffold630.g17561.t1"/>
    </source>
</evidence>
<dbReference type="WBParaSite" id="Csp11.Scaffold630.g17561.t1">
    <property type="protein sequence ID" value="Csp11.Scaffold630.g17561.t1"/>
    <property type="gene ID" value="Csp11.Scaffold630.g17561"/>
</dbReference>
<sequence length="82" mass="9617">MSYESDTFAELIKHFVTFTIAIYPALSVLLSFIFIQPYKKFLMTLLCTVSIRRVKQRQVSDVRMTKKCSFKIEESFDSVGYM</sequence>
<name>A0A1I7UMV3_9PELO</name>
<keyword evidence="1" id="KW-1133">Transmembrane helix</keyword>
<proteinExistence type="predicted"/>
<protein>
    <submittedName>
        <fullName evidence="3">Serpentine receptor class gamma</fullName>
    </submittedName>
</protein>
<feature type="transmembrane region" description="Helical" evidence="1">
    <location>
        <begin position="12"/>
        <end position="35"/>
    </location>
</feature>
<keyword evidence="1" id="KW-0812">Transmembrane</keyword>
<keyword evidence="2" id="KW-1185">Reference proteome</keyword>